<evidence type="ECO:0000256" key="3">
    <source>
        <dbReference type="ARBA" id="ARBA00022737"/>
    </source>
</evidence>
<gene>
    <name evidence="7 9" type="primary">mraZ</name>
    <name evidence="9" type="ORF">ED236_12015</name>
</gene>
<protein>
    <recommendedName>
        <fullName evidence="1 7">Transcriptional regulator MraZ</fullName>
    </recommendedName>
</protein>
<comment type="subcellular location">
    <subcellularLocation>
        <location evidence="7">Cytoplasm</location>
        <location evidence="7">Nucleoid</location>
    </subcellularLocation>
</comment>
<keyword evidence="6 7" id="KW-0804">Transcription</keyword>
<dbReference type="InterPro" id="IPR020603">
    <property type="entry name" value="MraZ_dom"/>
</dbReference>
<dbReference type="HAMAP" id="MF_01008">
    <property type="entry name" value="MraZ"/>
    <property type="match status" value="1"/>
</dbReference>
<dbReference type="CDD" id="cd16320">
    <property type="entry name" value="MraZ_N"/>
    <property type="match status" value="1"/>
</dbReference>
<dbReference type="EMBL" id="RJVP01000008">
    <property type="protein sequence ID" value="ROH84114.1"/>
    <property type="molecule type" value="Genomic_DNA"/>
</dbReference>
<organism evidence="9 10">
    <name type="scientific">Pseudomethylobacillus aquaticus</name>
    <dbReference type="NCBI Taxonomy" id="2676064"/>
    <lineage>
        <taxon>Bacteria</taxon>
        <taxon>Pseudomonadati</taxon>
        <taxon>Pseudomonadota</taxon>
        <taxon>Betaproteobacteria</taxon>
        <taxon>Nitrosomonadales</taxon>
        <taxon>Methylophilaceae</taxon>
        <taxon>Pseudomethylobacillus</taxon>
    </lineage>
</organism>
<dbReference type="InterPro" id="IPR007159">
    <property type="entry name" value="SpoVT-AbrB_dom"/>
</dbReference>
<dbReference type="Proteomes" id="UP000275137">
    <property type="component" value="Unassembled WGS sequence"/>
</dbReference>
<keyword evidence="3" id="KW-0677">Repeat</keyword>
<evidence type="ECO:0000313" key="9">
    <source>
        <dbReference type="EMBL" id="ROH84114.1"/>
    </source>
</evidence>
<dbReference type="InterPro" id="IPR037914">
    <property type="entry name" value="SpoVT-AbrB_sf"/>
</dbReference>
<evidence type="ECO:0000259" key="8">
    <source>
        <dbReference type="PROSITE" id="PS51740"/>
    </source>
</evidence>
<keyword evidence="10" id="KW-1185">Reference proteome</keyword>
<dbReference type="GO" id="GO:0009295">
    <property type="term" value="C:nucleoid"/>
    <property type="evidence" value="ECO:0007669"/>
    <property type="project" value="UniProtKB-SubCell"/>
</dbReference>
<dbReference type="PANTHER" id="PTHR34701">
    <property type="entry name" value="TRANSCRIPTIONAL REGULATOR MRAZ"/>
    <property type="match status" value="1"/>
</dbReference>
<comment type="caution">
    <text evidence="9">The sequence shown here is derived from an EMBL/GenBank/DDBJ whole genome shotgun (WGS) entry which is preliminary data.</text>
</comment>
<dbReference type="InterPro" id="IPR035642">
    <property type="entry name" value="MraZ_N"/>
</dbReference>
<accession>A0A3N0UV58</accession>
<dbReference type="GO" id="GO:0000976">
    <property type="term" value="F:transcription cis-regulatory region binding"/>
    <property type="evidence" value="ECO:0007669"/>
    <property type="project" value="TreeGrafter"/>
</dbReference>
<name>A0A3N0UV58_9PROT</name>
<dbReference type="CDD" id="cd16321">
    <property type="entry name" value="MraZ_C"/>
    <property type="match status" value="1"/>
</dbReference>
<dbReference type="PANTHER" id="PTHR34701:SF1">
    <property type="entry name" value="TRANSCRIPTIONAL REGULATOR MRAZ"/>
    <property type="match status" value="1"/>
</dbReference>
<feature type="domain" description="SpoVT-AbrB" evidence="8">
    <location>
        <begin position="80"/>
        <end position="123"/>
    </location>
</feature>
<dbReference type="GO" id="GO:2000143">
    <property type="term" value="P:negative regulation of DNA-templated transcription initiation"/>
    <property type="evidence" value="ECO:0007669"/>
    <property type="project" value="TreeGrafter"/>
</dbReference>
<evidence type="ECO:0000256" key="2">
    <source>
        <dbReference type="ARBA" id="ARBA00022490"/>
    </source>
</evidence>
<feature type="domain" description="SpoVT-AbrB" evidence="8">
    <location>
        <begin position="5"/>
        <end position="51"/>
    </location>
</feature>
<evidence type="ECO:0000256" key="6">
    <source>
        <dbReference type="ARBA" id="ARBA00023163"/>
    </source>
</evidence>
<dbReference type="AlphaFoldDB" id="A0A3N0UV58"/>
<dbReference type="SUPFAM" id="SSF89447">
    <property type="entry name" value="AbrB/MazE/MraZ-like"/>
    <property type="match status" value="1"/>
</dbReference>
<evidence type="ECO:0000256" key="4">
    <source>
        <dbReference type="ARBA" id="ARBA00023015"/>
    </source>
</evidence>
<dbReference type="InterPro" id="IPR038619">
    <property type="entry name" value="MraZ_sf"/>
</dbReference>
<sequence>MFRGATSLNLDAKGRLVIPARHRDALFTQSAGQLVLTAHPHRCLLLYPQPAWEPIQAKLMSLSSFDRQSSALQRLLVGHAEDINLDAAGRLLVSPVLRDFAALDKQVMLVGQGSHFELWNPDALRQHMDKLIGDEPVDLPAELDGFSL</sequence>
<comment type="subunit">
    <text evidence="7">Forms oligomers.</text>
</comment>
<reference evidence="9 10" key="1">
    <citation type="submission" date="2018-10" db="EMBL/GenBank/DDBJ databases">
        <authorList>
            <person name="Chen W.-M."/>
        </authorList>
    </citation>
    <scope>NUCLEOTIDE SEQUENCE [LARGE SCALE GENOMIC DNA]</scope>
    <source>
        <strain evidence="9 10">H-5</strain>
    </source>
</reference>
<dbReference type="GO" id="GO:0003700">
    <property type="term" value="F:DNA-binding transcription factor activity"/>
    <property type="evidence" value="ECO:0007669"/>
    <property type="project" value="UniProtKB-UniRule"/>
</dbReference>
<dbReference type="GO" id="GO:0005737">
    <property type="term" value="C:cytoplasm"/>
    <property type="evidence" value="ECO:0007669"/>
    <property type="project" value="UniProtKB-UniRule"/>
</dbReference>
<evidence type="ECO:0000256" key="7">
    <source>
        <dbReference type="HAMAP-Rule" id="MF_01008"/>
    </source>
</evidence>
<comment type="similarity">
    <text evidence="7">Belongs to the MraZ family.</text>
</comment>
<keyword evidence="4 7" id="KW-0805">Transcription regulation</keyword>
<dbReference type="NCBIfam" id="TIGR00242">
    <property type="entry name" value="division/cell wall cluster transcriptional repressor MraZ"/>
    <property type="match status" value="1"/>
</dbReference>
<evidence type="ECO:0000256" key="1">
    <source>
        <dbReference type="ARBA" id="ARBA00013860"/>
    </source>
</evidence>
<keyword evidence="2 7" id="KW-0963">Cytoplasm</keyword>
<dbReference type="RefSeq" id="WP_123238229.1">
    <property type="nucleotide sequence ID" value="NZ_RJVP01000008.1"/>
</dbReference>
<dbReference type="Gene3D" id="3.40.1550.20">
    <property type="entry name" value="Transcriptional regulator MraZ domain"/>
    <property type="match status" value="1"/>
</dbReference>
<evidence type="ECO:0000313" key="10">
    <source>
        <dbReference type="Proteomes" id="UP000275137"/>
    </source>
</evidence>
<keyword evidence="5 7" id="KW-0238">DNA-binding</keyword>
<proteinExistence type="inferred from homology"/>
<dbReference type="InterPro" id="IPR003444">
    <property type="entry name" value="MraZ"/>
</dbReference>
<evidence type="ECO:0000256" key="5">
    <source>
        <dbReference type="ARBA" id="ARBA00023125"/>
    </source>
</evidence>
<dbReference type="InterPro" id="IPR035644">
    <property type="entry name" value="MraZ_C"/>
</dbReference>
<dbReference type="PROSITE" id="PS51740">
    <property type="entry name" value="SPOVT_ABRB"/>
    <property type="match status" value="2"/>
</dbReference>
<dbReference type="Pfam" id="PF02381">
    <property type="entry name" value="MraZ"/>
    <property type="match status" value="2"/>
</dbReference>